<protein>
    <submittedName>
        <fullName evidence="1">Uncharacterized protein</fullName>
    </submittedName>
</protein>
<accession>A0AAD1C1B8</accession>
<reference evidence="2" key="1">
    <citation type="submission" date="2015-05" db="EMBL/GenBank/DDBJ databases">
        <title>Draft genome sequencing of a biphenyl-degrading bacterium, Pseudomonas balearica KF707 (=NBRC110670).</title>
        <authorList>
            <person name="Kimura N."/>
            <person name="Hirose J."/>
            <person name="Watanabe T."/>
            <person name="Suenaga H."/>
            <person name="Fujihara H."/>
            <person name="Noguchi M."/>
            <person name="Hashimoto M."/>
            <person name="Shimodaira J."/>
            <person name="Tsuchikane K."/>
            <person name="Hosoyama A."/>
            <person name="Yamazoe A."/>
            <person name="Fujita N."/>
            <person name="Furukawa K."/>
        </authorList>
    </citation>
    <scope>NUCLEOTIDE SEQUENCE [LARGE SCALE GENOMIC DNA]</scope>
    <source>
        <strain evidence="2">DSM 10086 / NBRC 110670 / KF707</strain>
    </source>
</reference>
<sequence>MRVMKFRRFSAGATAMHPRESEVTRILPGRSLAADLECFASTPGAFRRNLGSLT</sequence>
<reference evidence="1 2" key="2">
    <citation type="journal article" date="2017" name="Int. J. Syst. Evol. Microbiol.">
        <title>Pseudomonas furukawaii sp. nov., a polychlorinated biphenyl-degrading bacterium isolated from biphenyl-contaminated soil in Japan.</title>
        <authorList>
            <person name="Kimura N."/>
            <person name="Watanabe T."/>
            <person name="Suenaga H."/>
            <person name="Fujihara H."/>
            <person name="Futagami T."/>
            <person name="Goto M."/>
            <person name="Hanada S."/>
            <person name="Hirose J."/>
        </authorList>
    </citation>
    <scope>NUCLEOTIDE SEQUENCE [LARGE SCALE GENOMIC DNA]</scope>
    <source>
        <strain evidence="2">DSM 10086 / NBRC 110670 / KF707</strain>
    </source>
</reference>
<keyword evidence="2" id="KW-1185">Reference proteome</keyword>
<dbReference type="KEGG" id="pfuw:KF707C_20760"/>
<dbReference type="EMBL" id="AP014862">
    <property type="protein sequence ID" value="BAU73764.1"/>
    <property type="molecule type" value="Genomic_DNA"/>
</dbReference>
<dbReference type="Proteomes" id="UP000218554">
    <property type="component" value="Chromosome"/>
</dbReference>
<gene>
    <name evidence="1" type="ORF">KF707C_20760</name>
</gene>
<name>A0AAD1C1B8_METFU</name>
<evidence type="ECO:0000313" key="2">
    <source>
        <dbReference type="Proteomes" id="UP000218554"/>
    </source>
</evidence>
<organism evidence="1 2">
    <name type="scientific">Metapseudomonas furukawaii</name>
    <name type="common">Pseudomonas furukawaii</name>
    <dbReference type="NCBI Taxonomy" id="1149133"/>
    <lineage>
        <taxon>Bacteria</taxon>
        <taxon>Pseudomonadati</taxon>
        <taxon>Pseudomonadota</taxon>
        <taxon>Gammaproteobacteria</taxon>
        <taxon>Pseudomonadales</taxon>
        <taxon>Pseudomonadaceae</taxon>
        <taxon>Metapseudomonas</taxon>
    </lineage>
</organism>
<proteinExistence type="predicted"/>
<evidence type="ECO:0000313" key="1">
    <source>
        <dbReference type="EMBL" id="BAU73764.1"/>
    </source>
</evidence>
<dbReference type="AlphaFoldDB" id="A0AAD1C1B8"/>